<proteinExistence type="predicted"/>
<evidence type="ECO:0000313" key="3">
    <source>
        <dbReference type="Proteomes" id="UP000236305"/>
    </source>
</evidence>
<reference evidence="2 3" key="1">
    <citation type="submission" date="2017-12" db="EMBL/GenBank/DDBJ databases">
        <title>Comparative genomics yields insights into virulence evolution of Verticillium dahliae.</title>
        <authorList>
            <person name="Fan R."/>
            <person name="Armitage A.D."/>
            <person name="Cascant-Lopez E."/>
            <person name="Sobczyk M."/>
            <person name="Cockerton H.M."/>
            <person name="Harrison R.J."/>
        </authorList>
    </citation>
    <scope>NUCLEOTIDE SEQUENCE [LARGE SCALE GENOMIC DNA]</scope>
    <source>
        <strain evidence="2 3">12008</strain>
    </source>
</reference>
<feature type="compositionally biased region" description="Polar residues" evidence="1">
    <location>
        <begin position="13"/>
        <end position="24"/>
    </location>
</feature>
<dbReference type="EMBL" id="MPSH01000049">
    <property type="protein sequence ID" value="PNH27228.1"/>
    <property type="molecule type" value="Genomic_DNA"/>
</dbReference>
<accession>A0AA45AI06</accession>
<evidence type="ECO:0000256" key="1">
    <source>
        <dbReference type="SAM" id="MobiDB-lite"/>
    </source>
</evidence>
<feature type="region of interest" description="Disordered" evidence="1">
    <location>
        <begin position="11"/>
        <end position="62"/>
    </location>
</feature>
<feature type="compositionally biased region" description="Low complexity" evidence="1">
    <location>
        <begin position="31"/>
        <end position="44"/>
    </location>
</feature>
<sequence length="194" mass="20636">MALAAAFARVQAQSGCSSALSSETGSHDKSSLTALPSPTSSCSCLDRPTADPSAQSSSMVLGSDKAISSKDWIVSSSIIPHSTSTTPVASTTHSRQPSTPSKPPAGSVRVEFMLEDTRHREDIQVKNSGAQPKKVRFMACNGRVVSNNGLGLVQCNVEINHGYFNYESVPAFTTHFPVSFDRPQNVTGVKCYKI</sequence>
<comment type="caution">
    <text evidence="2">The sequence shown here is derived from an EMBL/GenBank/DDBJ whole genome shotgun (WGS) entry which is preliminary data.</text>
</comment>
<organism evidence="2 3">
    <name type="scientific">Verticillium dahliae</name>
    <name type="common">Verticillium wilt</name>
    <dbReference type="NCBI Taxonomy" id="27337"/>
    <lineage>
        <taxon>Eukaryota</taxon>
        <taxon>Fungi</taxon>
        <taxon>Dikarya</taxon>
        <taxon>Ascomycota</taxon>
        <taxon>Pezizomycotina</taxon>
        <taxon>Sordariomycetes</taxon>
        <taxon>Hypocreomycetidae</taxon>
        <taxon>Glomerellales</taxon>
        <taxon>Plectosphaerellaceae</taxon>
        <taxon>Verticillium</taxon>
    </lineage>
</organism>
<name>A0AA45AI06_VERDA</name>
<dbReference type="AlphaFoldDB" id="A0AA45AI06"/>
<dbReference type="Proteomes" id="UP000236305">
    <property type="component" value="Unassembled WGS sequence"/>
</dbReference>
<gene>
    <name evidence="2" type="ORF">BJF96_g9486</name>
</gene>
<feature type="compositionally biased region" description="Polar residues" evidence="1">
    <location>
        <begin position="89"/>
        <end position="99"/>
    </location>
</feature>
<feature type="region of interest" description="Disordered" evidence="1">
    <location>
        <begin position="82"/>
        <end position="106"/>
    </location>
</feature>
<evidence type="ECO:0000313" key="2">
    <source>
        <dbReference type="EMBL" id="PNH27228.1"/>
    </source>
</evidence>
<protein>
    <submittedName>
        <fullName evidence="2">Uncharacterized protein</fullName>
    </submittedName>
</protein>